<sequence length="83" mass="9763">LTDIIRKDRRNIWKQAAMAYADDTRWITNNKTKLSVEVGENKSIMQRKNADQAVRFLEVWLIEKGKKGHVNKIIQREIEALVQ</sequence>
<dbReference type="Proteomes" id="UP000789901">
    <property type="component" value="Unassembled WGS sequence"/>
</dbReference>
<protein>
    <submittedName>
        <fullName evidence="1">30199_t:CDS:1</fullName>
    </submittedName>
</protein>
<accession>A0ABN7WYL9</accession>
<evidence type="ECO:0000313" key="2">
    <source>
        <dbReference type="Proteomes" id="UP000789901"/>
    </source>
</evidence>
<name>A0ABN7WYL9_GIGMA</name>
<keyword evidence="2" id="KW-1185">Reference proteome</keyword>
<comment type="caution">
    <text evidence="1">The sequence shown here is derived from an EMBL/GenBank/DDBJ whole genome shotgun (WGS) entry which is preliminary data.</text>
</comment>
<evidence type="ECO:0000313" key="1">
    <source>
        <dbReference type="EMBL" id="CAG8843281.1"/>
    </source>
</evidence>
<feature type="non-terminal residue" evidence="1">
    <location>
        <position position="1"/>
    </location>
</feature>
<reference evidence="1 2" key="1">
    <citation type="submission" date="2021-06" db="EMBL/GenBank/DDBJ databases">
        <authorList>
            <person name="Kallberg Y."/>
            <person name="Tangrot J."/>
            <person name="Rosling A."/>
        </authorList>
    </citation>
    <scope>NUCLEOTIDE SEQUENCE [LARGE SCALE GENOMIC DNA]</scope>
    <source>
        <strain evidence="1 2">120-4 pot B 10/14</strain>
    </source>
</reference>
<proteinExistence type="predicted"/>
<organism evidence="1 2">
    <name type="scientific">Gigaspora margarita</name>
    <dbReference type="NCBI Taxonomy" id="4874"/>
    <lineage>
        <taxon>Eukaryota</taxon>
        <taxon>Fungi</taxon>
        <taxon>Fungi incertae sedis</taxon>
        <taxon>Mucoromycota</taxon>
        <taxon>Glomeromycotina</taxon>
        <taxon>Glomeromycetes</taxon>
        <taxon>Diversisporales</taxon>
        <taxon>Gigasporaceae</taxon>
        <taxon>Gigaspora</taxon>
    </lineage>
</organism>
<gene>
    <name evidence="1" type="ORF">GMARGA_LOCUS36456</name>
</gene>
<feature type="non-terminal residue" evidence="1">
    <location>
        <position position="83"/>
    </location>
</feature>
<dbReference type="EMBL" id="CAJVQB010071877">
    <property type="protein sequence ID" value="CAG8843281.1"/>
    <property type="molecule type" value="Genomic_DNA"/>
</dbReference>